<comment type="caution">
    <text evidence="1">The sequence shown here is derived from an EMBL/GenBank/DDBJ whole genome shotgun (WGS) entry which is preliminary data.</text>
</comment>
<dbReference type="PANTHER" id="PTHR31909:SF3">
    <property type="entry name" value="SIMILAR TO PROTEIN C20ORF85 HOMOLOG"/>
    <property type="match status" value="1"/>
</dbReference>
<evidence type="ECO:0000313" key="2">
    <source>
        <dbReference type="Proteomes" id="UP001497525"/>
    </source>
</evidence>
<dbReference type="AlphaFoldDB" id="A0AAV2TH73"/>
<dbReference type="Proteomes" id="UP001497525">
    <property type="component" value="Unassembled WGS sequence"/>
</dbReference>
<dbReference type="EMBL" id="CAXLJL010000279">
    <property type="protein sequence ID" value="CAL5136015.1"/>
    <property type="molecule type" value="Genomic_DNA"/>
</dbReference>
<dbReference type="PANTHER" id="PTHR31909">
    <property type="entry name" value="CHROMOSOME 20 ORF85 FAMILY MEMBER"/>
    <property type="match status" value="1"/>
</dbReference>
<evidence type="ECO:0000313" key="1">
    <source>
        <dbReference type="EMBL" id="CAL5136015.1"/>
    </source>
</evidence>
<protein>
    <submittedName>
        <fullName evidence="1">Uncharacterized protein</fullName>
    </submittedName>
</protein>
<dbReference type="InterPro" id="IPR020339">
    <property type="entry name" value="C20orf85-like"/>
</dbReference>
<gene>
    <name evidence="1" type="ORF">CDAUBV1_LOCUS10115</name>
</gene>
<sequence length="155" mass="18015">MLQIMFRTSYRTTVTGRTVYPGKDGGEGVDTIKEETIWKDVIRKQRKCARLFHERYHYMTGPPSAILDKDELEPLVNHDRPNRAEMLATLMPHVIPLSKYLKVSPSPKPIPATTAGFIGWRCANPSYWLERYSEPSEHRRRDIRKVFNWPSGDIT</sequence>
<dbReference type="Pfam" id="PF14945">
    <property type="entry name" value="LLC1"/>
    <property type="match status" value="1"/>
</dbReference>
<reference evidence="1" key="1">
    <citation type="submission" date="2024-06" db="EMBL/GenBank/DDBJ databases">
        <authorList>
            <person name="Liu X."/>
            <person name="Lenzi L."/>
            <person name="Haldenby T S."/>
            <person name="Uol C."/>
        </authorList>
    </citation>
    <scope>NUCLEOTIDE SEQUENCE</scope>
</reference>
<proteinExistence type="predicted"/>
<accession>A0AAV2TH73</accession>
<name>A0AAV2TH73_CALDB</name>
<organism evidence="1 2">
    <name type="scientific">Calicophoron daubneyi</name>
    <name type="common">Rumen fluke</name>
    <name type="synonym">Paramphistomum daubneyi</name>
    <dbReference type="NCBI Taxonomy" id="300641"/>
    <lineage>
        <taxon>Eukaryota</taxon>
        <taxon>Metazoa</taxon>
        <taxon>Spiralia</taxon>
        <taxon>Lophotrochozoa</taxon>
        <taxon>Platyhelminthes</taxon>
        <taxon>Trematoda</taxon>
        <taxon>Digenea</taxon>
        <taxon>Plagiorchiida</taxon>
        <taxon>Pronocephalata</taxon>
        <taxon>Paramphistomoidea</taxon>
        <taxon>Paramphistomidae</taxon>
        <taxon>Calicophoron</taxon>
    </lineage>
</organism>